<protein>
    <recommendedName>
        <fullName evidence="4">20 kDa chaperonin, chloroplastic</fullName>
    </recommendedName>
    <alternativeName>
        <fullName evidence="3">Chaperonin 10</fullName>
    </alternativeName>
    <alternativeName>
        <fullName evidence="5">Protein Cpn21</fullName>
    </alternativeName>
</protein>
<dbReference type="FunFam" id="2.30.33.40:FF:000001">
    <property type="entry name" value="10 kDa chaperonin"/>
    <property type="match status" value="2"/>
</dbReference>
<dbReference type="InterPro" id="IPR011032">
    <property type="entry name" value="GroES-like_sf"/>
</dbReference>
<dbReference type="GO" id="GO:0044183">
    <property type="term" value="F:protein folding chaperone"/>
    <property type="evidence" value="ECO:0007669"/>
    <property type="project" value="InterPro"/>
</dbReference>
<dbReference type="InterPro" id="IPR018369">
    <property type="entry name" value="Chaprnonin_Cpn10_CS"/>
</dbReference>
<dbReference type="GO" id="GO:0051087">
    <property type="term" value="F:protein-folding chaperone binding"/>
    <property type="evidence" value="ECO:0007669"/>
    <property type="project" value="TreeGrafter"/>
</dbReference>
<dbReference type="GO" id="GO:0051082">
    <property type="term" value="F:unfolded protein binding"/>
    <property type="evidence" value="ECO:0007669"/>
    <property type="project" value="TreeGrafter"/>
</dbReference>
<dbReference type="GO" id="GO:0005524">
    <property type="term" value="F:ATP binding"/>
    <property type="evidence" value="ECO:0007669"/>
    <property type="project" value="InterPro"/>
</dbReference>
<dbReference type="InterPro" id="IPR020818">
    <property type="entry name" value="Chaperonin_GroES"/>
</dbReference>
<dbReference type="Gene3D" id="2.30.33.40">
    <property type="entry name" value="GroES chaperonin"/>
    <property type="match status" value="2"/>
</dbReference>
<sequence>MSLAFSNNALCSFKTASNRRSLTCQATKIPKQFKGVKPVGDRVLVKIDKEESKSKGGIFLPESARIKPTAGTIVAIGDISTVRVNDRVYYSQYAGTEVDVDGVSHLLLKEDDCIGLLPGDKISELKPLSDRILIRAAKTSDRSTGGVILTQAQEKPTFGEVIALGPGKKDKKTGTIHPINVKVGGTVMHAKYSGSEFDEGNSQYTVVRESDVLAALS</sequence>
<evidence type="ECO:0000256" key="1">
    <source>
        <dbReference type="ARBA" id="ARBA00006975"/>
    </source>
</evidence>
<proteinExistence type="inferred from homology"/>
<dbReference type="PANTHER" id="PTHR10772:SF63">
    <property type="entry name" value="20 KDA CHAPERONIN, CHLOROPLASTIC"/>
    <property type="match status" value="1"/>
</dbReference>
<evidence type="ECO:0000256" key="4">
    <source>
        <dbReference type="ARBA" id="ARBA00073031"/>
    </source>
</evidence>
<dbReference type="PRINTS" id="PR00297">
    <property type="entry name" value="CHAPERONIN10"/>
</dbReference>
<dbReference type="AlphaFoldDB" id="A0A7S0VBJ0"/>
<name>A0A7S0VBJ0_9CHLO</name>
<organism evidence="7">
    <name type="scientific">Polytomella parva</name>
    <dbReference type="NCBI Taxonomy" id="51329"/>
    <lineage>
        <taxon>Eukaryota</taxon>
        <taxon>Viridiplantae</taxon>
        <taxon>Chlorophyta</taxon>
        <taxon>core chlorophytes</taxon>
        <taxon>Chlorophyceae</taxon>
        <taxon>CS clade</taxon>
        <taxon>Chlamydomonadales</taxon>
        <taxon>Chlamydomonadaceae</taxon>
        <taxon>Polytomella</taxon>
    </lineage>
</organism>
<dbReference type="EMBL" id="HBFM01021844">
    <property type="protein sequence ID" value="CAD8779332.1"/>
    <property type="molecule type" value="Transcribed_RNA"/>
</dbReference>
<dbReference type="PROSITE" id="PS00681">
    <property type="entry name" value="CHAPERONINS_CPN10"/>
    <property type="match status" value="1"/>
</dbReference>
<reference evidence="7" key="1">
    <citation type="submission" date="2021-01" db="EMBL/GenBank/DDBJ databases">
        <authorList>
            <person name="Corre E."/>
            <person name="Pelletier E."/>
            <person name="Niang G."/>
            <person name="Scheremetjew M."/>
            <person name="Finn R."/>
            <person name="Kale V."/>
            <person name="Holt S."/>
            <person name="Cochrane G."/>
            <person name="Meng A."/>
            <person name="Brown T."/>
            <person name="Cohen L."/>
        </authorList>
    </citation>
    <scope>NUCLEOTIDE SEQUENCE</scope>
    <source>
        <strain evidence="7">SAG 63-3</strain>
    </source>
</reference>
<dbReference type="Pfam" id="PF00166">
    <property type="entry name" value="Cpn10"/>
    <property type="match status" value="2"/>
</dbReference>
<keyword evidence="2 6" id="KW-0143">Chaperone</keyword>
<gene>
    <name evidence="7" type="ORF">PPAR00522_LOCUS14224</name>
</gene>
<evidence type="ECO:0000256" key="2">
    <source>
        <dbReference type="ARBA" id="ARBA00023186"/>
    </source>
</evidence>
<dbReference type="SUPFAM" id="SSF50129">
    <property type="entry name" value="GroES-like"/>
    <property type="match status" value="2"/>
</dbReference>
<dbReference type="HAMAP" id="MF_00580">
    <property type="entry name" value="CH10"/>
    <property type="match status" value="2"/>
</dbReference>
<dbReference type="CDD" id="cd00320">
    <property type="entry name" value="cpn10"/>
    <property type="match status" value="2"/>
</dbReference>
<dbReference type="SMART" id="SM00883">
    <property type="entry name" value="Cpn10"/>
    <property type="match status" value="2"/>
</dbReference>
<comment type="similarity">
    <text evidence="1 6">Belongs to the GroES chaperonin family.</text>
</comment>
<evidence type="ECO:0000256" key="6">
    <source>
        <dbReference type="RuleBase" id="RU003479"/>
    </source>
</evidence>
<evidence type="ECO:0000256" key="5">
    <source>
        <dbReference type="ARBA" id="ARBA00079398"/>
    </source>
</evidence>
<evidence type="ECO:0000256" key="3">
    <source>
        <dbReference type="ARBA" id="ARBA00031971"/>
    </source>
</evidence>
<dbReference type="PANTHER" id="PTHR10772">
    <property type="entry name" value="10 KDA HEAT SHOCK PROTEIN"/>
    <property type="match status" value="1"/>
</dbReference>
<accession>A0A7S0VBJ0</accession>
<dbReference type="GO" id="GO:0046872">
    <property type="term" value="F:metal ion binding"/>
    <property type="evidence" value="ECO:0007669"/>
    <property type="project" value="TreeGrafter"/>
</dbReference>
<dbReference type="GO" id="GO:0005739">
    <property type="term" value="C:mitochondrion"/>
    <property type="evidence" value="ECO:0007669"/>
    <property type="project" value="TreeGrafter"/>
</dbReference>
<evidence type="ECO:0000313" key="7">
    <source>
        <dbReference type="EMBL" id="CAD8779332.1"/>
    </source>
</evidence>
<dbReference type="InterPro" id="IPR037124">
    <property type="entry name" value="Chaperonin_GroES_sf"/>
</dbReference>
<dbReference type="GO" id="GO:0009507">
    <property type="term" value="C:chloroplast"/>
    <property type="evidence" value="ECO:0007669"/>
    <property type="project" value="TreeGrafter"/>
</dbReference>